<feature type="active site" description="Nucleophile" evidence="13">
    <location>
        <position position="387"/>
    </location>
</feature>
<dbReference type="Proteomes" id="UP000823935">
    <property type="component" value="Unassembled WGS sequence"/>
</dbReference>
<comment type="function">
    <text evidence="1">Specifically methylates the cytosine at position 967 (m5C967) of 16S rRNA.</text>
</comment>
<dbReference type="GO" id="GO:0006355">
    <property type="term" value="P:regulation of DNA-templated transcription"/>
    <property type="evidence" value="ECO:0007669"/>
    <property type="project" value="InterPro"/>
</dbReference>
<feature type="binding site" evidence="13">
    <location>
        <position position="289"/>
    </location>
    <ligand>
        <name>S-adenosyl-L-methionine</name>
        <dbReference type="ChEBI" id="CHEBI:59789"/>
    </ligand>
</feature>
<accession>A0A9D1EQC3</accession>
<organism evidence="15 16">
    <name type="scientific">Candidatus Limivivens intestinipullorum</name>
    <dbReference type="NCBI Taxonomy" id="2840858"/>
    <lineage>
        <taxon>Bacteria</taxon>
        <taxon>Bacillati</taxon>
        <taxon>Bacillota</taxon>
        <taxon>Clostridia</taxon>
        <taxon>Lachnospirales</taxon>
        <taxon>Lachnospiraceae</taxon>
        <taxon>Lachnospiraceae incertae sedis</taxon>
        <taxon>Candidatus Limivivens</taxon>
    </lineage>
</organism>
<comment type="subcellular location">
    <subcellularLocation>
        <location evidence="2">Cytoplasm</location>
    </subcellularLocation>
</comment>
<comment type="caution">
    <text evidence="15">The sequence shown here is derived from an EMBL/GenBank/DDBJ whole genome shotgun (WGS) entry which is preliminary data.</text>
</comment>
<dbReference type="CDD" id="cd02440">
    <property type="entry name" value="AdoMet_MTases"/>
    <property type="match status" value="1"/>
</dbReference>
<dbReference type="PROSITE" id="PS51686">
    <property type="entry name" value="SAM_MT_RSMB_NOP"/>
    <property type="match status" value="1"/>
</dbReference>
<evidence type="ECO:0000256" key="1">
    <source>
        <dbReference type="ARBA" id="ARBA00002724"/>
    </source>
</evidence>
<evidence type="ECO:0000256" key="7">
    <source>
        <dbReference type="ARBA" id="ARBA00022679"/>
    </source>
</evidence>
<evidence type="ECO:0000256" key="3">
    <source>
        <dbReference type="ARBA" id="ARBA00012140"/>
    </source>
</evidence>
<dbReference type="InterPro" id="IPR001678">
    <property type="entry name" value="MeTrfase_RsmB-F_NOP2_dom"/>
</dbReference>
<gene>
    <name evidence="15" type="primary">rsmB</name>
    <name evidence="15" type="ORF">IAB44_00950</name>
</gene>
<keyword evidence="5" id="KW-0698">rRNA processing</keyword>
<dbReference type="EC" id="2.1.1.176" evidence="3"/>
<dbReference type="GO" id="GO:0003723">
    <property type="term" value="F:RNA binding"/>
    <property type="evidence" value="ECO:0007669"/>
    <property type="project" value="UniProtKB-UniRule"/>
</dbReference>
<evidence type="ECO:0000256" key="4">
    <source>
        <dbReference type="ARBA" id="ARBA00022490"/>
    </source>
</evidence>
<proteinExistence type="inferred from homology"/>
<dbReference type="AlphaFoldDB" id="A0A9D1EQC3"/>
<dbReference type="InterPro" id="IPR004573">
    <property type="entry name" value="rRNA_ssu_MeTfrase_B"/>
</dbReference>
<dbReference type="PANTHER" id="PTHR22807">
    <property type="entry name" value="NOP2 YEAST -RELATED NOL1/NOP2/FMU SUN DOMAIN-CONTAINING"/>
    <property type="match status" value="1"/>
</dbReference>
<evidence type="ECO:0000256" key="13">
    <source>
        <dbReference type="PROSITE-ProRule" id="PRU01023"/>
    </source>
</evidence>
<evidence type="ECO:0000313" key="15">
    <source>
        <dbReference type="EMBL" id="HIS30112.1"/>
    </source>
</evidence>
<feature type="binding site" evidence="13">
    <location>
        <begin position="265"/>
        <end position="271"/>
    </location>
    <ligand>
        <name>S-adenosyl-L-methionine</name>
        <dbReference type="ChEBI" id="CHEBI:59789"/>
    </ligand>
</feature>
<dbReference type="SUPFAM" id="SSF53335">
    <property type="entry name" value="S-adenosyl-L-methionine-dependent methyltransferases"/>
    <property type="match status" value="1"/>
</dbReference>
<dbReference type="NCBIfam" id="TIGR00563">
    <property type="entry name" value="rsmB"/>
    <property type="match status" value="1"/>
</dbReference>
<feature type="binding site" evidence="13">
    <location>
        <position position="316"/>
    </location>
    <ligand>
        <name>S-adenosyl-L-methionine</name>
        <dbReference type="ChEBI" id="CHEBI:59789"/>
    </ligand>
</feature>
<dbReference type="PRINTS" id="PR02008">
    <property type="entry name" value="RCMTFAMILY"/>
</dbReference>
<feature type="domain" description="SAM-dependent MTase RsmB/NOP-type" evidence="14">
    <location>
        <begin position="175"/>
        <end position="450"/>
    </location>
</feature>
<keyword evidence="9 13" id="KW-0694">RNA-binding</keyword>
<dbReference type="InterPro" id="IPR049560">
    <property type="entry name" value="MeTrfase_RsmB-F_NOP2_cat"/>
</dbReference>
<keyword evidence="8 13" id="KW-0949">S-adenosyl-L-methionine</keyword>
<evidence type="ECO:0000313" key="16">
    <source>
        <dbReference type="Proteomes" id="UP000823935"/>
    </source>
</evidence>
<feature type="binding site" evidence="13">
    <location>
        <position position="334"/>
    </location>
    <ligand>
        <name>S-adenosyl-L-methionine</name>
        <dbReference type="ChEBI" id="CHEBI:59789"/>
    </ligand>
</feature>
<reference evidence="15" key="1">
    <citation type="submission" date="2020-10" db="EMBL/GenBank/DDBJ databases">
        <authorList>
            <person name="Gilroy R."/>
        </authorList>
    </citation>
    <scope>NUCLEOTIDE SEQUENCE</scope>
    <source>
        <strain evidence="15">CHK190-19873</strain>
    </source>
</reference>
<protein>
    <recommendedName>
        <fullName evidence="3">16S rRNA (cytosine(967)-C(5))-methyltransferase</fullName>
        <ecNumber evidence="3">2.1.1.176</ecNumber>
    </recommendedName>
    <alternativeName>
        <fullName evidence="10">16S rRNA m5C967 methyltransferase</fullName>
    </alternativeName>
    <alternativeName>
        <fullName evidence="11">rRNA (cytosine-C(5)-)-methyltransferase RsmB</fullName>
    </alternativeName>
</protein>
<dbReference type="Pfam" id="PF01029">
    <property type="entry name" value="NusB"/>
    <property type="match status" value="1"/>
</dbReference>
<dbReference type="GO" id="GO:0005737">
    <property type="term" value="C:cytoplasm"/>
    <property type="evidence" value="ECO:0007669"/>
    <property type="project" value="UniProtKB-SubCell"/>
</dbReference>
<evidence type="ECO:0000256" key="9">
    <source>
        <dbReference type="ARBA" id="ARBA00022884"/>
    </source>
</evidence>
<dbReference type="InterPro" id="IPR029063">
    <property type="entry name" value="SAM-dependent_MTases_sf"/>
</dbReference>
<dbReference type="Pfam" id="PF01189">
    <property type="entry name" value="Methyltr_RsmB-F"/>
    <property type="match status" value="1"/>
</dbReference>
<comment type="similarity">
    <text evidence="13">Belongs to the class I-like SAM-binding methyltransferase superfamily. RsmB/NOP family.</text>
</comment>
<dbReference type="GO" id="GO:0008649">
    <property type="term" value="F:rRNA methyltransferase activity"/>
    <property type="evidence" value="ECO:0007669"/>
    <property type="project" value="InterPro"/>
</dbReference>
<evidence type="ECO:0000256" key="12">
    <source>
        <dbReference type="ARBA" id="ARBA00047283"/>
    </source>
</evidence>
<dbReference type="Gene3D" id="3.30.70.1170">
    <property type="entry name" value="Sun protein, domain 3"/>
    <property type="match status" value="1"/>
</dbReference>
<dbReference type="InterPro" id="IPR035926">
    <property type="entry name" value="NusB-like_sf"/>
</dbReference>
<dbReference type="Gene3D" id="3.40.50.150">
    <property type="entry name" value="Vaccinia Virus protein VP39"/>
    <property type="match status" value="1"/>
</dbReference>
<evidence type="ECO:0000256" key="6">
    <source>
        <dbReference type="ARBA" id="ARBA00022603"/>
    </source>
</evidence>
<sequence>MTEVINLREIILGILMEVMEEEEQSHQVLRRVLEKYQFLDKRDRAFISRVSEGTLENLILIDYIIGQFSSVAVADMKPLIRNLLRLSVYQLKFMDSVPDSAVCNESVKLAQKKGFYNLKGFVNGVLRSIARNLDKVVYPDRETMPVAHLSVLYSMPEWIVKDWMNLYGFDTVEKICQAFQEPSRTYVRCNFSKASKEQIIESLAAQNILAEPSPYLDCALELKGVNYLQAVEAFKKGWIQVQDISSMLVGEAANPAWSDYCIDVCAAPGGKALHLADKLKGSGYVEARDLTDQKADRIQENIERAGMINIQAIAADATIFYPASVEKADVLLADVPCSGLGVIGRKQDIKYKMTPAKQAEIVKLQRKILDTVFQYVKVGGTLIYSTCTIGAEENQYNLKWFLDNYPFRLESLDPYLPQAWRSKTTQAGYLQLLPGVHKADGFFLARLTRIG</sequence>
<evidence type="ECO:0000256" key="8">
    <source>
        <dbReference type="ARBA" id="ARBA00022691"/>
    </source>
</evidence>
<comment type="catalytic activity">
    <reaction evidence="12">
        <text>cytidine(967) in 16S rRNA + S-adenosyl-L-methionine = 5-methylcytidine(967) in 16S rRNA + S-adenosyl-L-homocysteine + H(+)</text>
        <dbReference type="Rhea" id="RHEA:42748"/>
        <dbReference type="Rhea" id="RHEA-COMP:10219"/>
        <dbReference type="Rhea" id="RHEA-COMP:10220"/>
        <dbReference type="ChEBI" id="CHEBI:15378"/>
        <dbReference type="ChEBI" id="CHEBI:57856"/>
        <dbReference type="ChEBI" id="CHEBI:59789"/>
        <dbReference type="ChEBI" id="CHEBI:74483"/>
        <dbReference type="ChEBI" id="CHEBI:82748"/>
        <dbReference type="EC" id="2.1.1.176"/>
    </reaction>
</comment>
<name>A0A9D1EQC3_9FIRM</name>
<dbReference type="InterPro" id="IPR054728">
    <property type="entry name" value="RsmB-like_ferredoxin"/>
</dbReference>
<evidence type="ECO:0000259" key="14">
    <source>
        <dbReference type="PROSITE" id="PS51686"/>
    </source>
</evidence>
<dbReference type="NCBIfam" id="NF011494">
    <property type="entry name" value="PRK14902.1"/>
    <property type="match status" value="1"/>
</dbReference>
<dbReference type="Pfam" id="PF22458">
    <property type="entry name" value="RsmF-B_ferredox"/>
    <property type="match status" value="1"/>
</dbReference>
<dbReference type="InterPro" id="IPR023267">
    <property type="entry name" value="RCMT"/>
</dbReference>
<evidence type="ECO:0000256" key="2">
    <source>
        <dbReference type="ARBA" id="ARBA00004496"/>
    </source>
</evidence>
<evidence type="ECO:0000256" key="11">
    <source>
        <dbReference type="ARBA" id="ARBA00031088"/>
    </source>
</evidence>
<keyword evidence="4" id="KW-0963">Cytoplasm</keyword>
<evidence type="ECO:0000256" key="10">
    <source>
        <dbReference type="ARBA" id="ARBA00030399"/>
    </source>
</evidence>
<dbReference type="PANTHER" id="PTHR22807:SF53">
    <property type="entry name" value="RIBOSOMAL RNA SMALL SUBUNIT METHYLTRANSFERASE B-RELATED"/>
    <property type="match status" value="1"/>
</dbReference>
<keyword evidence="6 13" id="KW-0489">Methyltransferase</keyword>
<evidence type="ECO:0000256" key="5">
    <source>
        <dbReference type="ARBA" id="ARBA00022552"/>
    </source>
</evidence>
<reference evidence="15" key="2">
    <citation type="journal article" date="2021" name="PeerJ">
        <title>Extensive microbial diversity within the chicken gut microbiome revealed by metagenomics and culture.</title>
        <authorList>
            <person name="Gilroy R."/>
            <person name="Ravi A."/>
            <person name="Getino M."/>
            <person name="Pursley I."/>
            <person name="Horton D.L."/>
            <person name="Alikhan N.F."/>
            <person name="Baker D."/>
            <person name="Gharbi K."/>
            <person name="Hall N."/>
            <person name="Watson M."/>
            <person name="Adriaenssens E.M."/>
            <person name="Foster-Nyarko E."/>
            <person name="Jarju S."/>
            <person name="Secka A."/>
            <person name="Antonio M."/>
            <person name="Oren A."/>
            <person name="Chaudhuri R.R."/>
            <person name="La Ragione R."/>
            <person name="Hildebrand F."/>
            <person name="Pallen M.J."/>
        </authorList>
    </citation>
    <scope>NUCLEOTIDE SEQUENCE</scope>
    <source>
        <strain evidence="15">CHK190-19873</strain>
    </source>
</reference>
<keyword evidence="7 13" id="KW-0808">Transferase</keyword>
<dbReference type="SUPFAM" id="SSF48013">
    <property type="entry name" value="NusB-like"/>
    <property type="match status" value="1"/>
</dbReference>
<dbReference type="InterPro" id="IPR006027">
    <property type="entry name" value="NusB_RsmB_TIM44"/>
</dbReference>
<dbReference type="EMBL" id="DVIQ01000004">
    <property type="protein sequence ID" value="HIS30112.1"/>
    <property type="molecule type" value="Genomic_DNA"/>
</dbReference>
<dbReference type="Gene3D" id="1.10.940.10">
    <property type="entry name" value="NusB-like"/>
    <property type="match status" value="1"/>
</dbReference>